<dbReference type="Proteomes" id="UP000632858">
    <property type="component" value="Unassembled WGS sequence"/>
</dbReference>
<dbReference type="InterPro" id="IPR029058">
    <property type="entry name" value="AB_hydrolase_fold"/>
</dbReference>
<keyword evidence="4" id="KW-0326">Glycosidase</keyword>
<dbReference type="Gene3D" id="3.40.50.1820">
    <property type="entry name" value="alpha/beta hydrolase"/>
    <property type="match status" value="1"/>
</dbReference>
<accession>A0A917CT69</accession>
<dbReference type="SUPFAM" id="SSF53474">
    <property type="entry name" value="alpha/beta-Hydrolases"/>
    <property type="match status" value="1"/>
</dbReference>
<name>A0A917CT69_9GAMM</name>
<evidence type="ECO:0000256" key="1">
    <source>
        <dbReference type="ARBA" id="ARBA00022801"/>
    </source>
</evidence>
<keyword evidence="4" id="KW-0624">Polysaccharide degradation</keyword>
<comment type="caution">
    <text evidence="4">The sequence shown here is derived from an EMBL/GenBank/DDBJ whole genome shotgun (WGS) entry which is preliminary data.</text>
</comment>
<dbReference type="PANTHER" id="PTHR48081:SF6">
    <property type="entry name" value="PEPTIDASE S9 PROLYL OLIGOPEPTIDASE CATALYTIC DOMAIN-CONTAINING PROTEIN"/>
    <property type="match status" value="1"/>
</dbReference>
<dbReference type="RefSeq" id="WP_229730254.1">
    <property type="nucleotide sequence ID" value="NZ_BMFO01000011.1"/>
</dbReference>
<gene>
    <name evidence="4" type="primary">xynB</name>
    <name evidence="4" type="ORF">GCM10010960_20470</name>
</gene>
<feature type="domain" description="Alpha/beta hydrolase fold-3" evidence="3">
    <location>
        <begin position="104"/>
        <end position="230"/>
    </location>
</feature>
<keyword evidence="2" id="KW-0732">Signal</keyword>
<evidence type="ECO:0000256" key="2">
    <source>
        <dbReference type="SAM" id="SignalP"/>
    </source>
</evidence>
<reference evidence="4" key="1">
    <citation type="journal article" date="2014" name="Int. J. Syst. Evol. Microbiol.">
        <title>Complete genome sequence of Corynebacterium casei LMG S-19264T (=DSM 44701T), isolated from a smear-ripened cheese.</title>
        <authorList>
            <consortium name="US DOE Joint Genome Institute (JGI-PGF)"/>
            <person name="Walter F."/>
            <person name="Albersmeier A."/>
            <person name="Kalinowski J."/>
            <person name="Ruckert C."/>
        </authorList>
    </citation>
    <scope>NUCLEOTIDE SEQUENCE</scope>
    <source>
        <strain evidence="4">CGMCC 1.12726</strain>
    </source>
</reference>
<dbReference type="GO" id="GO:0016798">
    <property type="term" value="F:hydrolase activity, acting on glycosyl bonds"/>
    <property type="evidence" value="ECO:0007669"/>
    <property type="project" value="UniProtKB-KW"/>
</dbReference>
<keyword evidence="1 4" id="KW-0378">Hydrolase</keyword>
<dbReference type="Pfam" id="PF07859">
    <property type="entry name" value="Abhydrolase_3"/>
    <property type="match status" value="1"/>
</dbReference>
<dbReference type="PANTHER" id="PTHR48081">
    <property type="entry name" value="AB HYDROLASE SUPERFAMILY PROTEIN C4A8.06C"/>
    <property type="match status" value="1"/>
</dbReference>
<keyword evidence="4" id="KW-0119">Carbohydrate metabolism</keyword>
<organism evidence="4 5">
    <name type="scientific">Arenimonas maotaiensis</name>
    <dbReference type="NCBI Taxonomy" id="1446479"/>
    <lineage>
        <taxon>Bacteria</taxon>
        <taxon>Pseudomonadati</taxon>
        <taxon>Pseudomonadota</taxon>
        <taxon>Gammaproteobacteria</taxon>
        <taxon>Lysobacterales</taxon>
        <taxon>Lysobacteraceae</taxon>
        <taxon>Arenimonas</taxon>
    </lineage>
</organism>
<dbReference type="GO" id="GO:0045493">
    <property type="term" value="P:xylan catabolic process"/>
    <property type="evidence" value="ECO:0007669"/>
    <property type="project" value="UniProtKB-KW"/>
</dbReference>
<dbReference type="InterPro" id="IPR050300">
    <property type="entry name" value="GDXG_lipolytic_enzyme"/>
</dbReference>
<dbReference type="AlphaFoldDB" id="A0A917CT69"/>
<evidence type="ECO:0000313" key="5">
    <source>
        <dbReference type="Proteomes" id="UP000632858"/>
    </source>
</evidence>
<dbReference type="EMBL" id="BMFO01000011">
    <property type="protein sequence ID" value="GGF98806.1"/>
    <property type="molecule type" value="Genomic_DNA"/>
</dbReference>
<protein>
    <submittedName>
        <fullName evidence="4">Xylanase</fullName>
    </submittedName>
</protein>
<keyword evidence="4" id="KW-0858">Xylan degradation</keyword>
<sequence length="330" mass="35076">MLGKILIATALLATFAAEAAQTSGAAQRAASVDVWSPPAGTAQERLWPGASPDMPQPSKPEVMFEVKKVPGFYYTGISDVTVPTMTVFKPVGPNTGAAIVVFPGGGFRLLAIDLEGTEICDWVTSKGMTCVLLKYRVPKSNHYWDQDEKRHITPTVPFALQDAQRAIKLVRASAVELGVDPSKIGVLGMSAGGYLVAQISNIPEATYEPVDVSDELSSLPDFAIALYPGHLCRAGATLDPSIKISKQTPPTFLLAAWDDNVNKVCNTTIYANALANAGVPAEVHIFAEGKHAFGLRHTSLPIASWPSLVETWLKTINVLPAASVGVRGKG</sequence>
<reference evidence="4" key="2">
    <citation type="submission" date="2020-09" db="EMBL/GenBank/DDBJ databases">
        <authorList>
            <person name="Sun Q."/>
            <person name="Zhou Y."/>
        </authorList>
    </citation>
    <scope>NUCLEOTIDE SEQUENCE</scope>
    <source>
        <strain evidence="4">CGMCC 1.12726</strain>
    </source>
</reference>
<keyword evidence="5" id="KW-1185">Reference proteome</keyword>
<proteinExistence type="predicted"/>
<evidence type="ECO:0000259" key="3">
    <source>
        <dbReference type="Pfam" id="PF07859"/>
    </source>
</evidence>
<evidence type="ECO:0000313" key="4">
    <source>
        <dbReference type="EMBL" id="GGF98806.1"/>
    </source>
</evidence>
<dbReference type="InterPro" id="IPR013094">
    <property type="entry name" value="AB_hydrolase_3"/>
</dbReference>
<feature type="chain" id="PRO_5037226558" evidence="2">
    <location>
        <begin position="20"/>
        <end position="330"/>
    </location>
</feature>
<feature type="signal peptide" evidence="2">
    <location>
        <begin position="1"/>
        <end position="19"/>
    </location>
</feature>